<sequence length="295" mass="33059">MTDIDTQRLKRHCEQLCQSIRPAESEELEAARQYVIRELEASGWQIERHPFQAQDSMLVTFSGQNLIARHPQLSNPEKPQFCIGAHLDTRPESPGADDNTSAVATLLELGRLLPQLHQPDWKWSIELVAFDLEENGMLGGAEHAQLHLKQQTDLRGMVSLEMLGYCDPTPGSQMLPRELIGLYPDTGDFIAVVGNQNSSSLIDVFQTGLKRVAELPVETLQVPQNGEMLQATRLSDHSPFWDAGFPALMITDTSFLRNPHYHQPTDTVDTLDFEFLTKVAQGSLEASRLILEQGY</sequence>
<dbReference type="SUPFAM" id="SSF53187">
    <property type="entry name" value="Zn-dependent exopeptidases"/>
    <property type="match status" value="1"/>
</dbReference>
<dbReference type="InterPro" id="IPR045175">
    <property type="entry name" value="M28_fam"/>
</dbReference>
<evidence type="ECO:0000313" key="3">
    <source>
        <dbReference type="Proteomes" id="UP000315647"/>
    </source>
</evidence>
<proteinExistence type="predicted"/>
<dbReference type="Proteomes" id="UP000315647">
    <property type="component" value="Chromosome"/>
</dbReference>
<dbReference type="EC" id="3.4.11.6" evidence="2"/>
<dbReference type="RefSeq" id="WP_145452015.1">
    <property type="nucleotide sequence ID" value="NZ_CP037421.1"/>
</dbReference>
<dbReference type="PANTHER" id="PTHR12147:SF26">
    <property type="entry name" value="PEPTIDASE M28 DOMAIN-CONTAINING PROTEIN"/>
    <property type="match status" value="1"/>
</dbReference>
<gene>
    <name evidence="2" type="primary">ywaD_2</name>
    <name evidence="2" type="ORF">Enr10x_54610</name>
</gene>
<keyword evidence="2" id="KW-0645">Protease</keyword>
<dbReference type="GO" id="GO:0006508">
    <property type="term" value="P:proteolysis"/>
    <property type="evidence" value="ECO:0007669"/>
    <property type="project" value="InterPro"/>
</dbReference>
<keyword evidence="2" id="KW-0378">Hydrolase</keyword>
<accession>A0A517QEP2</accession>
<protein>
    <submittedName>
        <fullName evidence="2">Aminopeptidase YwaD</fullName>
        <ecNumber evidence="2">3.4.11.6</ecNumber>
    </submittedName>
</protein>
<dbReference type="Pfam" id="PF04389">
    <property type="entry name" value="Peptidase_M28"/>
    <property type="match status" value="1"/>
</dbReference>
<feature type="domain" description="Peptidase M28" evidence="1">
    <location>
        <begin position="65"/>
        <end position="284"/>
    </location>
</feature>
<dbReference type="GO" id="GO:0008235">
    <property type="term" value="F:metalloexopeptidase activity"/>
    <property type="evidence" value="ECO:0007669"/>
    <property type="project" value="InterPro"/>
</dbReference>
<keyword evidence="3" id="KW-1185">Reference proteome</keyword>
<dbReference type="AlphaFoldDB" id="A0A517QEP2"/>
<evidence type="ECO:0000259" key="1">
    <source>
        <dbReference type="Pfam" id="PF04389"/>
    </source>
</evidence>
<dbReference type="InterPro" id="IPR007484">
    <property type="entry name" value="Peptidase_M28"/>
</dbReference>
<dbReference type="PANTHER" id="PTHR12147">
    <property type="entry name" value="METALLOPEPTIDASE M28 FAMILY MEMBER"/>
    <property type="match status" value="1"/>
</dbReference>
<dbReference type="GO" id="GO:0004177">
    <property type="term" value="F:aminopeptidase activity"/>
    <property type="evidence" value="ECO:0007669"/>
    <property type="project" value="UniProtKB-KW"/>
</dbReference>
<keyword evidence="2" id="KW-0031">Aminopeptidase</keyword>
<evidence type="ECO:0000313" key="2">
    <source>
        <dbReference type="EMBL" id="QDT30101.1"/>
    </source>
</evidence>
<dbReference type="Gene3D" id="3.40.630.10">
    <property type="entry name" value="Zn peptidases"/>
    <property type="match status" value="1"/>
</dbReference>
<dbReference type="EMBL" id="CP037421">
    <property type="protein sequence ID" value="QDT30101.1"/>
    <property type="molecule type" value="Genomic_DNA"/>
</dbReference>
<organism evidence="2 3">
    <name type="scientific">Gimesia panareensis</name>
    <dbReference type="NCBI Taxonomy" id="2527978"/>
    <lineage>
        <taxon>Bacteria</taxon>
        <taxon>Pseudomonadati</taxon>
        <taxon>Planctomycetota</taxon>
        <taxon>Planctomycetia</taxon>
        <taxon>Planctomycetales</taxon>
        <taxon>Planctomycetaceae</taxon>
        <taxon>Gimesia</taxon>
    </lineage>
</organism>
<reference evidence="2 3" key="1">
    <citation type="submission" date="2019-03" db="EMBL/GenBank/DDBJ databases">
        <title>Deep-cultivation of Planctomycetes and their phenomic and genomic characterization uncovers novel biology.</title>
        <authorList>
            <person name="Wiegand S."/>
            <person name="Jogler M."/>
            <person name="Boedeker C."/>
            <person name="Pinto D."/>
            <person name="Vollmers J."/>
            <person name="Rivas-Marin E."/>
            <person name="Kohn T."/>
            <person name="Peeters S.H."/>
            <person name="Heuer A."/>
            <person name="Rast P."/>
            <person name="Oberbeckmann S."/>
            <person name="Bunk B."/>
            <person name="Jeske O."/>
            <person name="Meyerdierks A."/>
            <person name="Storesund J.E."/>
            <person name="Kallscheuer N."/>
            <person name="Luecker S."/>
            <person name="Lage O.M."/>
            <person name="Pohl T."/>
            <person name="Merkel B.J."/>
            <person name="Hornburger P."/>
            <person name="Mueller R.-W."/>
            <person name="Bruemmer F."/>
            <person name="Labrenz M."/>
            <person name="Spormann A.M."/>
            <person name="Op den Camp H."/>
            <person name="Overmann J."/>
            <person name="Amann R."/>
            <person name="Jetten M.S.M."/>
            <person name="Mascher T."/>
            <person name="Medema M.H."/>
            <person name="Devos D.P."/>
            <person name="Kaster A.-K."/>
            <person name="Ovreas L."/>
            <person name="Rohde M."/>
            <person name="Galperin M.Y."/>
            <person name="Jogler C."/>
        </authorList>
    </citation>
    <scope>NUCLEOTIDE SEQUENCE [LARGE SCALE GENOMIC DNA]</scope>
    <source>
        <strain evidence="2 3">Enr10</strain>
    </source>
</reference>
<name>A0A517QEP2_9PLAN</name>